<evidence type="ECO:0000259" key="8">
    <source>
        <dbReference type="PROSITE" id="PS51144"/>
    </source>
</evidence>
<dbReference type="SUPFAM" id="SSF51069">
    <property type="entry name" value="Carbonic anhydrase"/>
    <property type="match status" value="1"/>
</dbReference>
<evidence type="ECO:0000256" key="1">
    <source>
        <dbReference type="ARBA" id="ARBA00010718"/>
    </source>
</evidence>
<evidence type="ECO:0000313" key="10">
    <source>
        <dbReference type="Proteomes" id="UP001165541"/>
    </source>
</evidence>
<feature type="chain" id="PRO_5047371434" description="carbonic anhydrase" evidence="7">
    <location>
        <begin position="24"/>
        <end position="253"/>
    </location>
</feature>
<dbReference type="RefSeq" id="WP_251781441.1">
    <property type="nucleotide sequence ID" value="NZ_JAMKFE010000026.1"/>
</dbReference>
<evidence type="ECO:0000256" key="4">
    <source>
        <dbReference type="ARBA" id="ARBA00022833"/>
    </source>
</evidence>
<dbReference type="PANTHER" id="PTHR18952">
    <property type="entry name" value="CARBONIC ANHYDRASE"/>
    <property type="match status" value="1"/>
</dbReference>
<evidence type="ECO:0000256" key="3">
    <source>
        <dbReference type="ARBA" id="ARBA00022723"/>
    </source>
</evidence>
<dbReference type="InterPro" id="IPR041891">
    <property type="entry name" value="Alpha_CA_prokaryot-like"/>
</dbReference>
<organism evidence="9 10">
    <name type="scientific">Caldimonas mangrovi</name>
    <dbReference type="NCBI Taxonomy" id="2944811"/>
    <lineage>
        <taxon>Bacteria</taxon>
        <taxon>Pseudomonadati</taxon>
        <taxon>Pseudomonadota</taxon>
        <taxon>Betaproteobacteria</taxon>
        <taxon>Burkholderiales</taxon>
        <taxon>Sphaerotilaceae</taxon>
        <taxon>Caldimonas</taxon>
    </lineage>
</organism>
<proteinExistence type="inferred from homology"/>
<dbReference type="Gene3D" id="3.10.200.10">
    <property type="entry name" value="Alpha carbonic anhydrase"/>
    <property type="match status" value="1"/>
</dbReference>
<dbReference type="InterPro" id="IPR023561">
    <property type="entry name" value="Carbonic_anhydrase_a-class"/>
</dbReference>
<keyword evidence="4" id="KW-0862">Zinc</keyword>
<keyword evidence="10" id="KW-1185">Reference proteome</keyword>
<comment type="catalytic activity">
    <reaction evidence="6">
        <text>hydrogencarbonate + H(+) = CO2 + H2O</text>
        <dbReference type="Rhea" id="RHEA:10748"/>
        <dbReference type="ChEBI" id="CHEBI:15377"/>
        <dbReference type="ChEBI" id="CHEBI:15378"/>
        <dbReference type="ChEBI" id="CHEBI:16526"/>
        <dbReference type="ChEBI" id="CHEBI:17544"/>
        <dbReference type="EC" id="4.2.1.1"/>
    </reaction>
</comment>
<dbReference type="Proteomes" id="UP001165541">
    <property type="component" value="Unassembled WGS sequence"/>
</dbReference>
<dbReference type="SMART" id="SM01057">
    <property type="entry name" value="Carb_anhydrase"/>
    <property type="match status" value="1"/>
</dbReference>
<keyword evidence="7" id="KW-0732">Signal</keyword>
<keyword evidence="3" id="KW-0479">Metal-binding</keyword>
<accession>A0ABT0YVW3</accession>
<dbReference type="CDD" id="cd03124">
    <property type="entry name" value="alpha_CA_prokaryotic_like"/>
    <property type="match status" value="1"/>
</dbReference>
<keyword evidence="5" id="KW-0456">Lyase</keyword>
<dbReference type="InterPro" id="IPR001148">
    <property type="entry name" value="CA_dom"/>
</dbReference>
<evidence type="ECO:0000256" key="5">
    <source>
        <dbReference type="ARBA" id="ARBA00023239"/>
    </source>
</evidence>
<dbReference type="EC" id="4.2.1.1" evidence="2"/>
<gene>
    <name evidence="9" type="ORF">M8A51_25525</name>
</gene>
<dbReference type="PANTHER" id="PTHR18952:SF265">
    <property type="entry name" value="CARBONIC ANHYDRASE"/>
    <property type="match status" value="1"/>
</dbReference>
<sequence>MKHSRFLAPVVMALASLAMHATAANEAHPHWSYTGAHGVAHWAQLDAANEACALGHQQSPIDIRKAQQAELPPLTFSYGRIAPSIVNNGHTIQVNVPAGQFLQVGEQRYELLQFHFHTPSEESIGGKRRAMVAHFVHRAADGSLGVVAALIQPGKANPAFEAVLSHLPPHPKETITVEGLELDLAAMLPATRRYYDFQGSLTTPPCSEGVHWMVLAEPVTVSPAAIKAFRRLYTANARPVQPLNDRVVRVSSH</sequence>
<dbReference type="Pfam" id="PF00194">
    <property type="entry name" value="Carb_anhydrase"/>
    <property type="match status" value="1"/>
</dbReference>
<comment type="caution">
    <text evidence="9">The sequence shown here is derived from an EMBL/GenBank/DDBJ whole genome shotgun (WGS) entry which is preliminary data.</text>
</comment>
<feature type="domain" description="Alpha-carbonic anhydrase" evidence="8">
    <location>
        <begin position="29"/>
        <end position="252"/>
    </location>
</feature>
<evidence type="ECO:0000256" key="7">
    <source>
        <dbReference type="SAM" id="SignalP"/>
    </source>
</evidence>
<dbReference type="EMBL" id="JAMKFE010000026">
    <property type="protein sequence ID" value="MCM5682899.1"/>
    <property type="molecule type" value="Genomic_DNA"/>
</dbReference>
<name>A0ABT0YVW3_9BURK</name>
<reference evidence="9" key="1">
    <citation type="submission" date="2022-05" db="EMBL/GenBank/DDBJ databases">
        <title>Schlegelella sp. nov., isolated from mangrove soil.</title>
        <authorList>
            <person name="Liu Y."/>
            <person name="Ge X."/>
            <person name="Liu W."/>
        </authorList>
    </citation>
    <scope>NUCLEOTIDE SEQUENCE</scope>
    <source>
        <strain evidence="9">S2-27</strain>
    </source>
</reference>
<evidence type="ECO:0000256" key="2">
    <source>
        <dbReference type="ARBA" id="ARBA00012925"/>
    </source>
</evidence>
<feature type="signal peptide" evidence="7">
    <location>
        <begin position="1"/>
        <end position="23"/>
    </location>
</feature>
<dbReference type="PROSITE" id="PS51144">
    <property type="entry name" value="ALPHA_CA_2"/>
    <property type="match status" value="1"/>
</dbReference>
<evidence type="ECO:0000256" key="6">
    <source>
        <dbReference type="ARBA" id="ARBA00048348"/>
    </source>
</evidence>
<dbReference type="InterPro" id="IPR036398">
    <property type="entry name" value="CA_dom_sf"/>
</dbReference>
<evidence type="ECO:0000313" key="9">
    <source>
        <dbReference type="EMBL" id="MCM5682899.1"/>
    </source>
</evidence>
<comment type="similarity">
    <text evidence="1">Belongs to the alpha-carbonic anhydrase family.</text>
</comment>
<protein>
    <recommendedName>
        <fullName evidence="2">carbonic anhydrase</fullName>
        <ecNumber evidence="2">4.2.1.1</ecNumber>
    </recommendedName>
</protein>